<dbReference type="PANTHER" id="PTHR47219:SF9">
    <property type="entry name" value="GTPASE ACTIVATING PROTEIN AND CENTROSOME-ASSOCIATED, ISOFORM B"/>
    <property type="match status" value="1"/>
</dbReference>
<dbReference type="InterPro" id="IPR050302">
    <property type="entry name" value="Rab_GAP_TBC_domain"/>
</dbReference>
<protein>
    <recommendedName>
        <fullName evidence="2">Rab-GAP TBC domain-containing protein</fullName>
    </recommendedName>
</protein>
<accession>A0AAD1U271</accession>
<dbReference type="PROSITE" id="PS50086">
    <property type="entry name" value="TBC_RABGAP"/>
    <property type="match status" value="1"/>
</dbReference>
<dbReference type="InterPro" id="IPR035969">
    <property type="entry name" value="Rab-GAP_TBC_sf"/>
</dbReference>
<dbReference type="AlphaFoldDB" id="A0AAD1U271"/>
<evidence type="ECO:0000259" key="2">
    <source>
        <dbReference type="PROSITE" id="PS50086"/>
    </source>
</evidence>
<dbReference type="InterPro" id="IPR000195">
    <property type="entry name" value="Rab-GAP-TBC_dom"/>
</dbReference>
<sequence>MENLQYYPVKGLSSFIREEDNQEPTGISKRKIPGHRRRCLKKRKNIGINKRNKIMTVNRKKRQGLTYGKANYRPNYKEGIVTPDITRRKRRVLKVADQTPPKLDDQATPTKTHNLTASISTVHSSNLKGRLTSSIKSSNPAKFIYLPGSNPSSTLRSSRIKVMEKNMELSTVTDESLNNRVENLDNNYQDTSSFKTPKLTQKSKRRLRVAPDLTRMSYEPARLSKREENIVSDEMNDSDHLKDQKVRDYSFTPTKTPFKKSPEELERARQKKPSKRKVNISNYSVTQRHYGKFSSRSVKKGDRFTKLRKYRPVEAPLKYDINNFRMEKQPNHDGTDQKITIWCTCEEDVKKYFCKTARSWTEIVSHEFKYHKWKESYENIIKGQVQSKQISKDIERTFQKHYAFRNTSMIHRLARVLCAISLYDDKVGYVQGMNFVVGAFLIHCEESIAFWLVIELFERYEMREVYEDGLKGMYRHSGICDILVQQYLPELYEHFGEVDVRIEMFISDWAISFLCSYIPLGRLKDYFTSFFKNGWRAFHCMVLAILEFSQLQILLSEDMPSCMGAIKTLKEHRQSINYGKPKSNPSILKNRLPRFKNSKAHVLSLSFKEEMEQDEQHISNEIWDEIFHLFAKYLGKISPKEYIKIHNQVKI</sequence>
<dbReference type="SUPFAM" id="SSF47923">
    <property type="entry name" value="Ypt/Rab-GAP domain of gyp1p"/>
    <property type="match status" value="2"/>
</dbReference>
<dbReference type="Gene3D" id="1.10.8.270">
    <property type="entry name" value="putative rabgap domain of human tbc1 domain family member 14 like domains"/>
    <property type="match status" value="1"/>
</dbReference>
<dbReference type="SMART" id="SM00164">
    <property type="entry name" value="TBC"/>
    <property type="match status" value="1"/>
</dbReference>
<evidence type="ECO:0000313" key="4">
    <source>
        <dbReference type="Proteomes" id="UP001295684"/>
    </source>
</evidence>
<dbReference type="PANTHER" id="PTHR47219">
    <property type="entry name" value="RAB GTPASE-ACTIVATING PROTEIN 1-LIKE"/>
    <property type="match status" value="1"/>
</dbReference>
<dbReference type="Gene3D" id="1.10.472.80">
    <property type="entry name" value="Ypt/Rab-GAP domain of gyp1p, domain 3"/>
    <property type="match status" value="1"/>
</dbReference>
<dbReference type="Pfam" id="PF00566">
    <property type="entry name" value="RabGAP-TBC"/>
    <property type="match status" value="1"/>
</dbReference>
<name>A0AAD1U271_EUPCR</name>
<evidence type="ECO:0000313" key="3">
    <source>
        <dbReference type="EMBL" id="CAI2358749.1"/>
    </source>
</evidence>
<evidence type="ECO:0000256" key="1">
    <source>
        <dbReference type="SAM" id="MobiDB-lite"/>
    </source>
</evidence>
<keyword evidence="4" id="KW-1185">Reference proteome</keyword>
<dbReference type="EMBL" id="CAMPGE010000033">
    <property type="protein sequence ID" value="CAI2358749.1"/>
    <property type="molecule type" value="Genomic_DNA"/>
</dbReference>
<feature type="domain" description="Rab-GAP TBC" evidence="2">
    <location>
        <begin position="363"/>
        <end position="534"/>
    </location>
</feature>
<gene>
    <name evidence="3" type="ORF">ECRASSUSDP1_LOCUS32</name>
</gene>
<comment type="caution">
    <text evidence="3">The sequence shown here is derived from an EMBL/GenBank/DDBJ whole genome shotgun (WGS) entry which is preliminary data.</text>
</comment>
<dbReference type="GO" id="GO:0031267">
    <property type="term" value="F:small GTPase binding"/>
    <property type="evidence" value="ECO:0007669"/>
    <property type="project" value="TreeGrafter"/>
</dbReference>
<feature type="region of interest" description="Disordered" evidence="1">
    <location>
        <begin position="249"/>
        <end position="277"/>
    </location>
</feature>
<proteinExistence type="predicted"/>
<reference evidence="3" key="1">
    <citation type="submission" date="2023-07" db="EMBL/GenBank/DDBJ databases">
        <authorList>
            <consortium name="AG Swart"/>
            <person name="Singh M."/>
            <person name="Singh A."/>
            <person name="Seah K."/>
            <person name="Emmerich C."/>
        </authorList>
    </citation>
    <scope>NUCLEOTIDE SEQUENCE</scope>
    <source>
        <strain evidence="3">DP1</strain>
    </source>
</reference>
<dbReference type="Proteomes" id="UP001295684">
    <property type="component" value="Unassembled WGS sequence"/>
</dbReference>
<organism evidence="3 4">
    <name type="scientific">Euplotes crassus</name>
    <dbReference type="NCBI Taxonomy" id="5936"/>
    <lineage>
        <taxon>Eukaryota</taxon>
        <taxon>Sar</taxon>
        <taxon>Alveolata</taxon>
        <taxon>Ciliophora</taxon>
        <taxon>Intramacronucleata</taxon>
        <taxon>Spirotrichea</taxon>
        <taxon>Hypotrichia</taxon>
        <taxon>Euplotida</taxon>
        <taxon>Euplotidae</taxon>
        <taxon>Moneuplotes</taxon>
    </lineage>
</organism>
<dbReference type="GO" id="GO:0005096">
    <property type="term" value="F:GTPase activator activity"/>
    <property type="evidence" value="ECO:0007669"/>
    <property type="project" value="TreeGrafter"/>
</dbReference>